<dbReference type="InterPro" id="IPR002168">
    <property type="entry name" value="Lipase_GDXG_HIS_AS"/>
</dbReference>
<dbReference type="Pfam" id="PF07859">
    <property type="entry name" value="Abhydrolase_3"/>
    <property type="match status" value="1"/>
</dbReference>
<dbReference type="RefSeq" id="WP_096805802.1">
    <property type="nucleotide sequence ID" value="NZ_CP022196.1"/>
</dbReference>
<dbReference type="InterPro" id="IPR050300">
    <property type="entry name" value="GDXG_lipolytic_enzyme"/>
</dbReference>
<dbReference type="PROSITE" id="PS01173">
    <property type="entry name" value="LIPASE_GDXG_HIS"/>
    <property type="match status" value="1"/>
</dbReference>
<gene>
    <name evidence="4" type="ORF">CEW89_09910</name>
</gene>
<dbReference type="KEGG" id="ceh:CEW89_09910"/>
<dbReference type="STRING" id="1758178.GCA_001550095_03371"/>
<evidence type="ECO:0000256" key="1">
    <source>
        <dbReference type="ARBA" id="ARBA00010515"/>
    </source>
</evidence>
<protein>
    <submittedName>
        <fullName evidence="4">Alpha/beta hydrolase</fullName>
    </submittedName>
</protein>
<name>A0A291GCS1_9RHOB</name>
<keyword evidence="5" id="KW-1185">Reference proteome</keyword>
<sequence length="298" mass="32557">MSRRATALATILRLFEKPKLARIQSVPHQRRRFEFQSRLFRPTKGPVDRPEEIGGIACLRILPQTPARARLLYIHGGAYIMGSIRTHRALARYLSAQLQVEVVLPDYRLAPEHPFPAAFEDVLAVAEALPNDLPLLLMGDSAGGGLCLSLLSALCLADKPPHAAVALSPWTDLDLAGESLTANAETEAMLPASRIGEVRDWYLGGAAKDDPKASPLYADFPNCPPVLIQYSESEILADDARRMAMRLTEQGAEVALQGWPGMVHVWQLFHGMLPEADAALGRVADFVAAQLGRPDTTR</sequence>
<keyword evidence="2 4" id="KW-0378">Hydrolase</keyword>
<dbReference type="AlphaFoldDB" id="A0A291GCS1"/>
<dbReference type="PANTHER" id="PTHR48081">
    <property type="entry name" value="AB HYDROLASE SUPERFAMILY PROTEIN C4A8.06C"/>
    <property type="match status" value="1"/>
</dbReference>
<evidence type="ECO:0000256" key="2">
    <source>
        <dbReference type="ARBA" id="ARBA00022801"/>
    </source>
</evidence>
<reference evidence="4 5" key="1">
    <citation type="submission" date="2017-06" db="EMBL/GenBank/DDBJ databases">
        <title>Celeribacter sp. TSPH2 complete genome sequence.</title>
        <authorList>
            <person name="Woo J.-H."/>
            <person name="Kim H.-S."/>
        </authorList>
    </citation>
    <scope>NUCLEOTIDE SEQUENCE [LARGE SCALE GENOMIC DNA]</scope>
    <source>
        <strain evidence="4 5">TSPH2</strain>
    </source>
</reference>
<proteinExistence type="inferred from homology"/>
<evidence type="ECO:0000313" key="4">
    <source>
        <dbReference type="EMBL" id="ATG47850.1"/>
    </source>
</evidence>
<dbReference type="Proteomes" id="UP000217935">
    <property type="component" value="Chromosome"/>
</dbReference>
<accession>A0A291GCS1</accession>
<dbReference type="SUPFAM" id="SSF53474">
    <property type="entry name" value="alpha/beta-Hydrolases"/>
    <property type="match status" value="1"/>
</dbReference>
<dbReference type="InterPro" id="IPR029058">
    <property type="entry name" value="AB_hydrolase_fold"/>
</dbReference>
<comment type="similarity">
    <text evidence="1">Belongs to the 'GDXG' lipolytic enzyme family.</text>
</comment>
<organism evidence="4 5">
    <name type="scientific">Celeribacter ethanolicus</name>
    <dbReference type="NCBI Taxonomy" id="1758178"/>
    <lineage>
        <taxon>Bacteria</taxon>
        <taxon>Pseudomonadati</taxon>
        <taxon>Pseudomonadota</taxon>
        <taxon>Alphaproteobacteria</taxon>
        <taxon>Rhodobacterales</taxon>
        <taxon>Roseobacteraceae</taxon>
        <taxon>Celeribacter</taxon>
    </lineage>
</organism>
<dbReference type="GO" id="GO:0004806">
    <property type="term" value="F:triacylglycerol lipase activity"/>
    <property type="evidence" value="ECO:0007669"/>
    <property type="project" value="TreeGrafter"/>
</dbReference>
<feature type="domain" description="Alpha/beta hydrolase fold-3" evidence="3">
    <location>
        <begin position="71"/>
        <end position="267"/>
    </location>
</feature>
<dbReference type="PANTHER" id="PTHR48081:SF30">
    <property type="entry name" value="ACETYL-HYDROLASE LIPR-RELATED"/>
    <property type="match status" value="1"/>
</dbReference>
<dbReference type="Gene3D" id="3.40.50.1820">
    <property type="entry name" value="alpha/beta hydrolase"/>
    <property type="match status" value="1"/>
</dbReference>
<dbReference type="InterPro" id="IPR013094">
    <property type="entry name" value="AB_hydrolase_3"/>
</dbReference>
<evidence type="ECO:0000259" key="3">
    <source>
        <dbReference type="Pfam" id="PF07859"/>
    </source>
</evidence>
<dbReference type="EMBL" id="CP022196">
    <property type="protein sequence ID" value="ATG47850.1"/>
    <property type="molecule type" value="Genomic_DNA"/>
</dbReference>
<evidence type="ECO:0000313" key="5">
    <source>
        <dbReference type="Proteomes" id="UP000217935"/>
    </source>
</evidence>
<dbReference type="OrthoDB" id="9806180at2"/>